<sequence>MEGPKKDEFSGAIAEKQPSSLQFKSGEFVSTHEKWEKHTYIVTRHGARQKRYVWFDPETTLLFDDIGQLQTGDNFWEWYPGMKPDQGFRASEIRSLAFRGLMSWSATVDFTAATQFLKTSASSVLVNFFNLRRLVFCKPYWMIKKRFSEDFQDYFRWLQEEAKRILKAEIAEKIRRIKQDFGESPNIAAWWDDPVIDFVHRRDFRAEFGPGYSPLVSFPSVNKAYFITPIAKRLRIRVFCQFDKLLMDLQRMVWEACIGTYLTVRISTRKYDERLFDYEEEYARKKEFRQLLFLKPHPALHICKLSKKVAMDKEWEKTRYIKYDTITSPLYENPLIRNFWWNKSITLRFDSPDQLSKFDFAFADSYSSVNKAERLFKATKVTSIAIKCDGLEKVLKRSPGNFNPRPFSLSAMIQSIGKYFSLNRLIIIADCQSKDCRFTNLLDGCQKLTSGGKIQSSKL</sequence>
<dbReference type="AlphaFoldDB" id="A0A9N9M2T9"/>
<organism evidence="1 2">
    <name type="scientific">Hymenoscyphus albidus</name>
    <dbReference type="NCBI Taxonomy" id="595503"/>
    <lineage>
        <taxon>Eukaryota</taxon>
        <taxon>Fungi</taxon>
        <taxon>Dikarya</taxon>
        <taxon>Ascomycota</taxon>
        <taxon>Pezizomycotina</taxon>
        <taxon>Leotiomycetes</taxon>
        <taxon>Helotiales</taxon>
        <taxon>Helotiaceae</taxon>
        <taxon>Hymenoscyphus</taxon>
    </lineage>
</organism>
<protein>
    <submittedName>
        <fullName evidence="1">Uncharacterized protein</fullName>
    </submittedName>
</protein>
<accession>A0A9N9M2T9</accession>
<dbReference type="EMBL" id="CAJVRM010000709">
    <property type="protein sequence ID" value="CAG8983077.1"/>
    <property type="molecule type" value="Genomic_DNA"/>
</dbReference>
<dbReference type="Proteomes" id="UP000701801">
    <property type="component" value="Unassembled WGS sequence"/>
</dbReference>
<evidence type="ECO:0000313" key="2">
    <source>
        <dbReference type="Proteomes" id="UP000701801"/>
    </source>
</evidence>
<proteinExistence type="predicted"/>
<evidence type="ECO:0000313" key="1">
    <source>
        <dbReference type="EMBL" id="CAG8983077.1"/>
    </source>
</evidence>
<comment type="caution">
    <text evidence="1">The sequence shown here is derived from an EMBL/GenBank/DDBJ whole genome shotgun (WGS) entry which is preliminary data.</text>
</comment>
<gene>
    <name evidence="1" type="ORF">HYALB_00006105</name>
</gene>
<name>A0A9N9M2T9_9HELO</name>
<reference evidence="1" key="1">
    <citation type="submission" date="2021-07" db="EMBL/GenBank/DDBJ databases">
        <authorList>
            <person name="Durling M."/>
        </authorList>
    </citation>
    <scope>NUCLEOTIDE SEQUENCE</scope>
</reference>
<keyword evidence="2" id="KW-1185">Reference proteome</keyword>